<dbReference type="PRINTS" id="PR00866">
    <property type="entry name" value="RNADNAPOLMS"/>
</dbReference>
<dbReference type="PANTHER" id="PTHR34047">
    <property type="entry name" value="NUCLEAR INTRON MATURASE 1, MITOCHONDRIAL-RELATED"/>
    <property type="match status" value="1"/>
</dbReference>
<dbReference type="EMBL" id="WWCV01000050">
    <property type="protein sequence ID" value="MYN19618.1"/>
    <property type="molecule type" value="Genomic_DNA"/>
</dbReference>
<evidence type="ECO:0000256" key="1">
    <source>
        <dbReference type="ARBA" id="ARBA00012493"/>
    </source>
</evidence>
<gene>
    <name evidence="11" type="ORF">GTP81_23005</name>
</gene>
<dbReference type="SUPFAM" id="SSF56672">
    <property type="entry name" value="DNA/RNA polymerases"/>
    <property type="match status" value="1"/>
</dbReference>
<dbReference type="GO" id="GO:0051607">
    <property type="term" value="P:defense response to virus"/>
    <property type="evidence" value="ECO:0007669"/>
    <property type="project" value="UniProtKB-KW"/>
</dbReference>
<dbReference type="CDD" id="cd03487">
    <property type="entry name" value="RT_Bac_retron_II"/>
    <property type="match status" value="1"/>
</dbReference>
<proteinExistence type="inferred from homology"/>
<dbReference type="AlphaFoldDB" id="A0A845HLK2"/>
<dbReference type="InterPro" id="IPR043502">
    <property type="entry name" value="DNA/RNA_pol_sf"/>
</dbReference>
<feature type="domain" description="Reverse transcriptase" evidence="10">
    <location>
        <begin position="176"/>
        <end position="415"/>
    </location>
</feature>
<reference evidence="11 12" key="1">
    <citation type="submission" date="2019-12" db="EMBL/GenBank/DDBJ databases">
        <title>Novel species isolated from a subtropical stream in China.</title>
        <authorList>
            <person name="Lu H."/>
        </authorList>
    </citation>
    <scope>NUCLEOTIDE SEQUENCE [LARGE SCALE GENOMIC DNA]</scope>
    <source>
        <strain evidence="11 12">FT107W</strain>
    </source>
</reference>
<keyword evidence="4" id="KW-0479">Metal-binding</keyword>
<evidence type="ECO:0000313" key="12">
    <source>
        <dbReference type="Proteomes" id="UP000484875"/>
    </source>
</evidence>
<evidence type="ECO:0000256" key="4">
    <source>
        <dbReference type="ARBA" id="ARBA00022723"/>
    </source>
</evidence>
<keyword evidence="2" id="KW-0808">Transferase</keyword>
<keyword evidence="3" id="KW-0548">Nucleotidyltransferase</keyword>
<evidence type="ECO:0000256" key="2">
    <source>
        <dbReference type="ARBA" id="ARBA00022679"/>
    </source>
</evidence>
<evidence type="ECO:0000256" key="9">
    <source>
        <dbReference type="ARBA" id="ARBA00048173"/>
    </source>
</evidence>
<sequence>MFSTSPHERRCATAQDSSRITRLVEGSPLLSLRMTIAKLTALALADTMLASDGSVDKLIAACSRVFGAPQPWAPKLCAALSERTGRNFHYFSRHEIADILLQLLGHVVGDHDDDDGDDAQPFIALPPVRRYCIEQPIRPPQDEWSAALVLPELPTVGALAAWLDEPVGALDWFADQWRVESGQQSRLQHYHYRWVPKRSGGLRLIEIPKARLRRIQQKILRQLLDRLPPHPAAHGFRRGRSCVTHAALHAGRRIVIRMDLKDFFPSIQYSRIHALFEKLGYSPTVAGTLARICVNRAPRGVFRDPMEGGSLPWTERQALKSHHLPQGSPCSPALANLCAYRLDMRLQALAQSLGASYSRYADDLAFSGDQDFARTAERFHIQVAAIALEEGFRIHHRKTRLMREGTRQQVTGVVVNAHPNIARDEYDRLKATLTNCARHGQATQNRDGHPDFRAYLVGRISYVAMVNANRALKLKRLFDAIAWPA</sequence>
<comment type="catalytic activity">
    <reaction evidence="9">
        <text>DNA(n) + a 2'-deoxyribonucleoside 5'-triphosphate = DNA(n+1) + diphosphate</text>
        <dbReference type="Rhea" id="RHEA:22508"/>
        <dbReference type="Rhea" id="RHEA-COMP:17339"/>
        <dbReference type="Rhea" id="RHEA-COMP:17340"/>
        <dbReference type="ChEBI" id="CHEBI:33019"/>
        <dbReference type="ChEBI" id="CHEBI:61560"/>
        <dbReference type="ChEBI" id="CHEBI:173112"/>
        <dbReference type="EC" id="2.7.7.49"/>
    </reaction>
</comment>
<evidence type="ECO:0000256" key="8">
    <source>
        <dbReference type="ARBA" id="ARBA00034120"/>
    </source>
</evidence>
<dbReference type="PROSITE" id="PS50878">
    <property type="entry name" value="RT_POL"/>
    <property type="match status" value="1"/>
</dbReference>
<organism evidence="11 12">
    <name type="scientific">Duganella vulcania</name>
    <dbReference type="NCBI Taxonomy" id="2692166"/>
    <lineage>
        <taxon>Bacteria</taxon>
        <taxon>Pseudomonadati</taxon>
        <taxon>Pseudomonadota</taxon>
        <taxon>Betaproteobacteria</taxon>
        <taxon>Burkholderiales</taxon>
        <taxon>Oxalobacteraceae</taxon>
        <taxon>Telluria group</taxon>
        <taxon>Duganella</taxon>
    </lineage>
</organism>
<evidence type="ECO:0000256" key="3">
    <source>
        <dbReference type="ARBA" id="ARBA00022695"/>
    </source>
</evidence>
<dbReference type="EC" id="2.7.7.49" evidence="1"/>
<evidence type="ECO:0000256" key="5">
    <source>
        <dbReference type="ARBA" id="ARBA00022842"/>
    </source>
</evidence>
<evidence type="ECO:0000256" key="6">
    <source>
        <dbReference type="ARBA" id="ARBA00022918"/>
    </source>
</evidence>
<evidence type="ECO:0000259" key="10">
    <source>
        <dbReference type="PROSITE" id="PS50878"/>
    </source>
</evidence>
<dbReference type="InterPro" id="IPR051083">
    <property type="entry name" value="GrpII_Intron_Splice-Mob/Def"/>
</dbReference>
<protein>
    <recommendedName>
        <fullName evidence="1">RNA-directed DNA polymerase</fullName>
        <ecNumber evidence="1">2.7.7.49</ecNumber>
    </recommendedName>
</protein>
<keyword evidence="7" id="KW-0051">Antiviral defense</keyword>
<dbReference type="InterPro" id="IPR000477">
    <property type="entry name" value="RT_dom"/>
</dbReference>
<keyword evidence="12" id="KW-1185">Reference proteome</keyword>
<evidence type="ECO:0000313" key="11">
    <source>
        <dbReference type="EMBL" id="MYN19618.1"/>
    </source>
</evidence>
<evidence type="ECO:0000256" key="7">
    <source>
        <dbReference type="ARBA" id="ARBA00023118"/>
    </source>
</evidence>
<dbReference type="Proteomes" id="UP000484875">
    <property type="component" value="Unassembled WGS sequence"/>
</dbReference>
<dbReference type="GO" id="GO:0003723">
    <property type="term" value="F:RNA binding"/>
    <property type="evidence" value="ECO:0007669"/>
    <property type="project" value="InterPro"/>
</dbReference>
<dbReference type="GO" id="GO:0003964">
    <property type="term" value="F:RNA-directed DNA polymerase activity"/>
    <property type="evidence" value="ECO:0007669"/>
    <property type="project" value="UniProtKB-KW"/>
</dbReference>
<name>A0A845HLK2_9BURK</name>
<dbReference type="PANTHER" id="PTHR34047:SF7">
    <property type="entry name" value="RNA-DIRECTED DNA POLYMERASE"/>
    <property type="match status" value="1"/>
</dbReference>
<accession>A0A845HLK2</accession>
<keyword evidence="5" id="KW-0460">Magnesium</keyword>
<comment type="caution">
    <text evidence="11">The sequence shown here is derived from an EMBL/GenBank/DDBJ whole genome shotgun (WGS) entry which is preliminary data.</text>
</comment>
<dbReference type="InterPro" id="IPR000123">
    <property type="entry name" value="Reverse_transcriptase_msDNA"/>
</dbReference>
<comment type="similarity">
    <text evidence="8">Belongs to the bacterial reverse transcriptase family.</text>
</comment>
<dbReference type="Pfam" id="PF00078">
    <property type="entry name" value="RVT_1"/>
    <property type="match status" value="1"/>
</dbReference>
<keyword evidence="6 11" id="KW-0695">RNA-directed DNA polymerase</keyword>
<dbReference type="GO" id="GO:0046872">
    <property type="term" value="F:metal ion binding"/>
    <property type="evidence" value="ECO:0007669"/>
    <property type="project" value="UniProtKB-KW"/>
</dbReference>